<organism evidence="12 13">
    <name type="scientific">Clavelina lepadiformis</name>
    <name type="common">Light-bulb sea squirt</name>
    <name type="synonym">Ascidia lepadiformis</name>
    <dbReference type="NCBI Taxonomy" id="159417"/>
    <lineage>
        <taxon>Eukaryota</taxon>
        <taxon>Metazoa</taxon>
        <taxon>Chordata</taxon>
        <taxon>Tunicata</taxon>
        <taxon>Ascidiacea</taxon>
        <taxon>Aplousobranchia</taxon>
        <taxon>Clavelinidae</taxon>
        <taxon>Clavelina</taxon>
    </lineage>
</organism>
<feature type="binding site" evidence="7">
    <location>
        <position position="271"/>
    </location>
    <ligand>
        <name>Zn(2+)</name>
        <dbReference type="ChEBI" id="CHEBI:29105"/>
        <note>catalytic</note>
    </ligand>
</feature>
<dbReference type="Pfam" id="PF01400">
    <property type="entry name" value="Astacin"/>
    <property type="match status" value="1"/>
</dbReference>
<evidence type="ECO:0000256" key="9">
    <source>
        <dbReference type="SAM" id="MobiDB-lite"/>
    </source>
</evidence>
<name>A0ABP0FEW2_CLALP</name>
<dbReference type="EC" id="3.4.24.-" evidence="8"/>
<feature type="binding site" evidence="7">
    <location>
        <position position="267"/>
    </location>
    <ligand>
        <name>Zn(2+)</name>
        <dbReference type="ChEBI" id="CHEBI:29105"/>
        <note>catalytic</note>
    </ligand>
</feature>
<dbReference type="Gene3D" id="2.20.100.10">
    <property type="entry name" value="Thrombospondin type-1 (TSP1) repeat"/>
    <property type="match status" value="2"/>
</dbReference>
<protein>
    <recommendedName>
        <fullName evidence="8">Metalloendopeptidase</fullName>
        <ecNumber evidence="8">3.4.24.-</ecNumber>
    </recommendedName>
</protein>
<dbReference type="PROSITE" id="PS51864">
    <property type="entry name" value="ASTACIN"/>
    <property type="match status" value="1"/>
</dbReference>
<dbReference type="SUPFAM" id="SSF55486">
    <property type="entry name" value="Metalloproteases ('zincins'), catalytic domain"/>
    <property type="match status" value="1"/>
</dbReference>
<dbReference type="PROSITE" id="PS50092">
    <property type="entry name" value="TSP1"/>
    <property type="match status" value="2"/>
</dbReference>
<gene>
    <name evidence="12" type="ORF">CVLEPA_LOCUS8157</name>
</gene>
<keyword evidence="5 7" id="KW-0482">Metalloprotease</keyword>
<dbReference type="InterPro" id="IPR034035">
    <property type="entry name" value="Astacin-like_dom"/>
</dbReference>
<evidence type="ECO:0000256" key="6">
    <source>
        <dbReference type="ARBA" id="ARBA00023180"/>
    </source>
</evidence>
<keyword evidence="4 7" id="KW-0862">Zinc</keyword>
<keyword evidence="10" id="KW-0472">Membrane</keyword>
<dbReference type="Gene3D" id="3.40.390.10">
    <property type="entry name" value="Collagenase (Catalytic Domain)"/>
    <property type="match status" value="1"/>
</dbReference>
<dbReference type="Proteomes" id="UP001642483">
    <property type="component" value="Unassembled WGS sequence"/>
</dbReference>
<keyword evidence="3 7" id="KW-0378">Hydrolase</keyword>
<dbReference type="InterPro" id="IPR000884">
    <property type="entry name" value="TSP1_rpt"/>
</dbReference>
<evidence type="ECO:0000256" key="8">
    <source>
        <dbReference type="RuleBase" id="RU361183"/>
    </source>
</evidence>
<evidence type="ECO:0000259" key="11">
    <source>
        <dbReference type="PROSITE" id="PS51864"/>
    </source>
</evidence>
<feature type="active site" evidence="7">
    <location>
        <position position="268"/>
    </location>
</feature>
<keyword evidence="1 7" id="KW-0645">Protease</keyword>
<dbReference type="PRINTS" id="PR00480">
    <property type="entry name" value="ASTACIN"/>
</dbReference>
<proteinExistence type="predicted"/>
<keyword evidence="10" id="KW-0812">Transmembrane</keyword>
<dbReference type="InterPro" id="IPR001506">
    <property type="entry name" value="Peptidase_M12A"/>
</dbReference>
<dbReference type="InterPro" id="IPR006026">
    <property type="entry name" value="Peptidase_Metallo"/>
</dbReference>
<evidence type="ECO:0000256" key="1">
    <source>
        <dbReference type="ARBA" id="ARBA00022670"/>
    </source>
</evidence>
<dbReference type="SUPFAM" id="SSF82895">
    <property type="entry name" value="TSP-1 type 1 repeat"/>
    <property type="match status" value="2"/>
</dbReference>
<keyword evidence="10" id="KW-1133">Transmembrane helix</keyword>
<keyword evidence="6" id="KW-0325">Glycoprotein</keyword>
<dbReference type="PANTHER" id="PTHR10127:SF780">
    <property type="entry name" value="METALLOENDOPEPTIDASE"/>
    <property type="match status" value="1"/>
</dbReference>
<accession>A0ABP0FEW2</accession>
<evidence type="ECO:0000313" key="12">
    <source>
        <dbReference type="EMBL" id="CAK8678215.1"/>
    </source>
</evidence>
<evidence type="ECO:0000256" key="3">
    <source>
        <dbReference type="ARBA" id="ARBA00022801"/>
    </source>
</evidence>
<dbReference type="EMBL" id="CAWYQH010000046">
    <property type="protein sequence ID" value="CAK8678215.1"/>
    <property type="molecule type" value="Genomic_DNA"/>
</dbReference>
<comment type="caution">
    <text evidence="12">The sequence shown here is derived from an EMBL/GenBank/DDBJ whole genome shotgun (WGS) entry which is preliminary data.</text>
</comment>
<feature type="binding site" evidence="7">
    <location>
        <position position="277"/>
    </location>
    <ligand>
        <name>Zn(2+)</name>
        <dbReference type="ChEBI" id="CHEBI:29105"/>
        <note>catalytic</note>
    </ligand>
</feature>
<sequence length="463" mass="52541">MDSISSKESLDLERKESLERRHRRRSTLRQVTGFAGPGIVRKVPKQRDTRLGWLIAFSTLALGVAGGLGYAIYHFATASNPCSSLSSSSEYDILLCERVSARATCDFDISQCSTGCAMGFEQDEFLCPRSCDCALEGAIETDVTFNPNNIQTVLENYRQTEDNSYGLLIGANRMLKPLWDRYNVSGRYRVPYVYASNLNNETRQLVREAISSFLGFSCIDFYPWNGEADFIEFIQKGHGCKSFVGRIGGRQLIELGPECRYKGMIVHEIMHALGFWHEQSRPDRDNYVTMQLENVDEEYHRNFLKRTIPLEPTIDLEYDVNSIMHSDGYLFSKTGYPTIVYKHTSSAVVAHRTELSEKDIEKLNRLYSCTNNLQVYTGIEDNDHWSDWSPWLPCSSSCGEGQSIRTRECLDEADRVVYRSRCAGEYHEVRSCERPSCLEGLWGSWSTCSVSCGGGVKHRSDLA</sequence>
<dbReference type="InterPro" id="IPR036383">
    <property type="entry name" value="TSP1_rpt_sf"/>
</dbReference>
<dbReference type="SMART" id="SM00209">
    <property type="entry name" value="TSP1"/>
    <property type="match status" value="1"/>
</dbReference>
<keyword evidence="2 7" id="KW-0479">Metal-binding</keyword>
<feature type="transmembrane region" description="Helical" evidence="10">
    <location>
        <begin position="51"/>
        <end position="73"/>
    </location>
</feature>
<comment type="caution">
    <text evidence="7">Lacks conserved residue(s) required for the propagation of feature annotation.</text>
</comment>
<keyword evidence="13" id="KW-1185">Reference proteome</keyword>
<feature type="compositionally biased region" description="Basic and acidic residues" evidence="9">
    <location>
        <begin position="8"/>
        <end position="19"/>
    </location>
</feature>
<dbReference type="Pfam" id="PF00090">
    <property type="entry name" value="TSP_1"/>
    <property type="match status" value="2"/>
</dbReference>
<dbReference type="InterPro" id="IPR024079">
    <property type="entry name" value="MetalloPept_cat_dom_sf"/>
</dbReference>
<reference evidence="12 13" key="1">
    <citation type="submission" date="2024-02" db="EMBL/GenBank/DDBJ databases">
        <authorList>
            <person name="Daric V."/>
            <person name="Darras S."/>
        </authorList>
    </citation>
    <scope>NUCLEOTIDE SEQUENCE [LARGE SCALE GENOMIC DNA]</scope>
</reference>
<feature type="region of interest" description="Disordered" evidence="9">
    <location>
        <begin position="1"/>
        <end position="25"/>
    </location>
</feature>
<evidence type="ECO:0000256" key="10">
    <source>
        <dbReference type="SAM" id="Phobius"/>
    </source>
</evidence>
<evidence type="ECO:0000313" key="13">
    <source>
        <dbReference type="Proteomes" id="UP001642483"/>
    </source>
</evidence>
<comment type="cofactor">
    <cofactor evidence="7 8">
        <name>Zn(2+)</name>
        <dbReference type="ChEBI" id="CHEBI:29105"/>
    </cofactor>
    <text evidence="7 8">Binds 1 zinc ion per subunit.</text>
</comment>
<dbReference type="SMART" id="SM00235">
    <property type="entry name" value="ZnMc"/>
    <property type="match status" value="1"/>
</dbReference>
<evidence type="ECO:0000256" key="5">
    <source>
        <dbReference type="ARBA" id="ARBA00023049"/>
    </source>
</evidence>
<evidence type="ECO:0000256" key="7">
    <source>
        <dbReference type="PROSITE-ProRule" id="PRU01211"/>
    </source>
</evidence>
<dbReference type="PANTHER" id="PTHR10127">
    <property type="entry name" value="DISCOIDIN, CUB, EGF, LAMININ , AND ZINC METALLOPROTEASE DOMAIN CONTAINING"/>
    <property type="match status" value="1"/>
</dbReference>
<evidence type="ECO:0000256" key="4">
    <source>
        <dbReference type="ARBA" id="ARBA00022833"/>
    </source>
</evidence>
<evidence type="ECO:0000256" key="2">
    <source>
        <dbReference type="ARBA" id="ARBA00022723"/>
    </source>
</evidence>
<dbReference type="CDD" id="cd04280">
    <property type="entry name" value="ZnMc_astacin_like"/>
    <property type="match status" value="1"/>
</dbReference>
<feature type="domain" description="Peptidase M12A" evidence="11">
    <location>
        <begin position="172"/>
        <end position="370"/>
    </location>
</feature>